<accession>A0A2V2N6Y8</accession>
<evidence type="ECO:0000313" key="2">
    <source>
        <dbReference type="EMBL" id="PWR74265.1"/>
    </source>
</evidence>
<feature type="transmembrane region" description="Helical" evidence="1">
    <location>
        <begin position="122"/>
        <end position="140"/>
    </location>
</feature>
<dbReference type="Proteomes" id="UP000245657">
    <property type="component" value="Unassembled WGS sequence"/>
</dbReference>
<evidence type="ECO:0000313" key="3">
    <source>
        <dbReference type="Proteomes" id="UP000245657"/>
    </source>
</evidence>
<dbReference type="AlphaFoldDB" id="A0A2V2N6Y8"/>
<feature type="transmembrane region" description="Helical" evidence="1">
    <location>
        <begin position="7"/>
        <end position="29"/>
    </location>
</feature>
<organism evidence="2 3">
    <name type="scientific">Methanospirillum lacunae</name>
    <dbReference type="NCBI Taxonomy" id="668570"/>
    <lineage>
        <taxon>Archaea</taxon>
        <taxon>Methanobacteriati</taxon>
        <taxon>Methanobacteriota</taxon>
        <taxon>Stenosarchaea group</taxon>
        <taxon>Methanomicrobia</taxon>
        <taxon>Methanomicrobiales</taxon>
        <taxon>Methanospirillaceae</taxon>
        <taxon>Methanospirillum</taxon>
    </lineage>
</organism>
<keyword evidence="1" id="KW-0812">Transmembrane</keyword>
<comment type="caution">
    <text evidence="2">The sequence shown here is derived from an EMBL/GenBank/DDBJ whole genome shotgun (WGS) entry which is preliminary data.</text>
</comment>
<dbReference type="Pfam" id="PF26119">
    <property type="entry name" value="DUF8036"/>
    <property type="match status" value="1"/>
</dbReference>
<reference evidence="2 3" key="1">
    <citation type="submission" date="2018-05" db="EMBL/GenBank/DDBJ databases">
        <title>Draft genome of Methanospirillum lacunae Ki8-1.</title>
        <authorList>
            <person name="Dueholm M.S."/>
            <person name="Nielsen P.H."/>
            <person name="Bakmann L.F."/>
            <person name="Otzen D.E."/>
        </authorList>
    </citation>
    <scope>NUCLEOTIDE SEQUENCE [LARGE SCALE GENOMIC DNA]</scope>
    <source>
        <strain evidence="2 3">Ki8-1</strain>
    </source>
</reference>
<protein>
    <submittedName>
        <fullName evidence="2">Uncharacterized protein</fullName>
    </submittedName>
</protein>
<dbReference type="InterPro" id="IPR058349">
    <property type="entry name" value="DUF8036"/>
</dbReference>
<proteinExistence type="predicted"/>
<feature type="transmembrane region" description="Helical" evidence="1">
    <location>
        <begin position="57"/>
        <end position="74"/>
    </location>
</feature>
<keyword evidence="3" id="KW-1185">Reference proteome</keyword>
<evidence type="ECO:0000256" key="1">
    <source>
        <dbReference type="SAM" id="Phobius"/>
    </source>
</evidence>
<gene>
    <name evidence="2" type="ORF">DK846_03720</name>
</gene>
<dbReference type="EMBL" id="QGMY01000002">
    <property type="protein sequence ID" value="PWR74265.1"/>
    <property type="molecule type" value="Genomic_DNA"/>
</dbReference>
<name>A0A2V2N6Y8_9EURY</name>
<sequence length="141" mass="16376">MDKKDFLILFVIFIILLVPILYLICSLFFPDLLPLLPFYQKFEHFIKKDPYLPAKTFFTLINIGLLIPLIVIYTKLYRNIPNRFTLGLILIIVSLLFNVITASPFMIHLLGLVSFRDGPFQFIPTIFTTIALILLVRLSIE</sequence>
<keyword evidence="1" id="KW-0472">Membrane</keyword>
<feature type="transmembrane region" description="Helical" evidence="1">
    <location>
        <begin position="86"/>
        <end position="110"/>
    </location>
</feature>
<keyword evidence="1" id="KW-1133">Transmembrane helix</keyword>